<dbReference type="EMBL" id="JBHSWV010000002">
    <property type="protein sequence ID" value="MFC6763540.1"/>
    <property type="molecule type" value="Genomic_DNA"/>
</dbReference>
<keyword evidence="3" id="KW-1185">Reference proteome</keyword>
<feature type="region of interest" description="Disordered" evidence="1">
    <location>
        <begin position="1"/>
        <end position="28"/>
    </location>
</feature>
<reference evidence="2 3" key="1">
    <citation type="journal article" date="2019" name="Int. J. Syst. Evol. Microbiol.">
        <title>The Global Catalogue of Microorganisms (GCM) 10K type strain sequencing project: providing services to taxonomists for standard genome sequencing and annotation.</title>
        <authorList>
            <consortium name="The Broad Institute Genomics Platform"/>
            <consortium name="The Broad Institute Genome Sequencing Center for Infectious Disease"/>
            <person name="Wu L."/>
            <person name="Ma J."/>
        </authorList>
    </citation>
    <scope>NUCLEOTIDE SEQUENCE [LARGE SCALE GENOMIC DNA]</scope>
    <source>
        <strain evidence="2 3">LMG 29247</strain>
    </source>
</reference>
<sequence>MNDDSSEDGSEEFGPARYPDTDVDEADTGDVLNSVIDRNHAKLEFQTLDKLPNRDGSIEVVNEDGVPVGLLLIQVKKLNDSDLDPPKFQCPRKYFEYSRVISSPFLLIGVDTVNEVAYWKHFSPEWVDALDLGSKQSKVVHFPEENILDGSSTQYVSDWKEISEDNKRRIRNYDEFERLKEIATPALGESRPEFETIHRFLDEYNGYIDGKFSIIRERLYPGLWKFGFANLDYSDDSVKYGLYPIKQTENDVQIKDLEFPEKGSLFEKYDLSLVSRREHDNFVYNLEENALRHIESVTEDIISKHVLRHTNSEFICREIVFAFVDELYRMLDLDERESYTLEELEYSFDTYLHVWIDTALDWVDEDIDIAGSLIRNQFPSDLLMRISLEDRPRIHEEVESRLDSDESLGFKYRYRAYDMSERVFEEALDALRRRGVETVERPYPIEDLDMDDHDYIWSEYSSEAFEDYVKAYMRNLVEAYRKVSAASFPDMEGVFDDFQGVTDIVVELDAEGRPEEVGPVYYQYWLRDMSGGESEDVSLHFCRKDPDDGFVIDFNDQSSFVNFEGEKYEKMIFRESSLSELLREPPVMSEVYSRIMSDLDEEYFDDV</sequence>
<dbReference type="Proteomes" id="UP001596383">
    <property type="component" value="Unassembled WGS sequence"/>
</dbReference>
<accession>A0ABD5SKF6</accession>
<gene>
    <name evidence="2" type="ORF">ACFQE6_00110</name>
</gene>
<comment type="caution">
    <text evidence="2">The sequence shown here is derived from an EMBL/GenBank/DDBJ whole genome shotgun (WGS) entry which is preliminary data.</text>
</comment>
<evidence type="ECO:0000313" key="3">
    <source>
        <dbReference type="Proteomes" id="UP001596383"/>
    </source>
</evidence>
<evidence type="ECO:0000256" key="1">
    <source>
        <dbReference type="SAM" id="MobiDB-lite"/>
    </source>
</evidence>
<feature type="compositionally biased region" description="Acidic residues" evidence="1">
    <location>
        <begin position="1"/>
        <end position="11"/>
    </location>
</feature>
<protein>
    <submittedName>
        <fullName evidence="2">DUF4365 domain-containing protein</fullName>
    </submittedName>
</protein>
<evidence type="ECO:0000313" key="2">
    <source>
        <dbReference type="EMBL" id="MFC6763540.1"/>
    </source>
</evidence>
<dbReference type="RefSeq" id="WP_273736658.1">
    <property type="nucleotide sequence ID" value="NZ_JAQIVI010000002.1"/>
</dbReference>
<proteinExistence type="predicted"/>
<dbReference type="AlphaFoldDB" id="A0ABD5SKF6"/>
<organism evidence="2 3">
    <name type="scientific">Natrinema soli</name>
    <dbReference type="NCBI Taxonomy" id="1930624"/>
    <lineage>
        <taxon>Archaea</taxon>
        <taxon>Methanobacteriati</taxon>
        <taxon>Methanobacteriota</taxon>
        <taxon>Stenosarchaea group</taxon>
        <taxon>Halobacteria</taxon>
        <taxon>Halobacteriales</taxon>
        <taxon>Natrialbaceae</taxon>
        <taxon>Natrinema</taxon>
    </lineage>
</organism>
<name>A0ABD5SKF6_9EURY</name>